<evidence type="ECO:0000256" key="1">
    <source>
        <dbReference type="SAM" id="Phobius"/>
    </source>
</evidence>
<evidence type="ECO:0000313" key="3">
    <source>
        <dbReference type="Proteomes" id="UP000199735"/>
    </source>
</evidence>
<dbReference type="AlphaFoldDB" id="A0AAX2EFY3"/>
<feature type="transmembrane region" description="Helical" evidence="1">
    <location>
        <begin position="124"/>
        <end position="154"/>
    </location>
</feature>
<dbReference type="Pfam" id="PF13787">
    <property type="entry name" value="HXXEE"/>
    <property type="match status" value="1"/>
</dbReference>
<reference evidence="2 3" key="1">
    <citation type="submission" date="2016-10" db="EMBL/GenBank/DDBJ databases">
        <authorList>
            <person name="Varghese N."/>
            <person name="Submissions S."/>
        </authorList>
    </citation>
    <scope>NUCLEOTIDE SEQUENCE [LARGE SCALE GENOMIC DNA]</scope>
    <source>
        <strain evidence="2 3">DSM 21619</strain>
    </source>
</reference>
<evidence type="ECO:0008006" key="4">
    <source>
        <dbReference type="Google" id="ProtNLM"/>
    </source>
</evidence>
<name>A0AAX2EFY3_9BACI</name>
<protein>
    <recommendedName>
        <fullName evidence="4">HXXEE domain-containing protein</fullName>
    </recommendedName>
</protein>
<keyword evidence="1" id="KW-0812">Transmembrane</keyword>
<dbReference type="RefSeq" id="WP_164493441.1">
    <property type="nucleotide sequence ID" value="NZ_FOCD01000002.1"/>
</dbReference>
<organism evidence="2 3">
    <name type="scientific">Terribacillus saccharophilus</name>
    <dbReference type="NCBI Taxonomy" id="361277"/>
    <lineage>
        <taxon>Bacteria</taxon>
        <taxon>Bacillati</taxon>
        <taxon>Bacillota</taxon>
        <taxon>Bacilli</taxon>
        <taxon>Bacillales</taxon>
        <taxon>Bacillaceae</taxon>
        <taxon>Terribacillus</taxon>
    </lineage>
</organism>
<keyword evidence="1" id="KW-1133">Transmembrane helix</keyword>
<comment type="caution">
    <text evidence="2">The sequence shown here is derived from an EMBL/GenBank/DDBJ whole genome shotgun (WGS) entry which is preliminary data.</text>
</comment>
<evidence type="ECO:0000313" key="2">
    <source>
        <dbReference type="EMBL" id="SEN37023.1"/>
    </source>
</evidence>
<feature type="transmembrane region" description="Helical" evidence="1">
    <location>
        <begin position="72"/>
        <end position="91"/>
    </location>
</feature>
<feature type="transmembrane region" description="Helical" evidence="1">
    <location>
        <begin position="38"/>
        <end position="60"/>
    </location>
</feature>
<dbReference type="EMBL" id="FOCD01000002">
    <property type="protein sequence ID" value="SEN37023.1"/>
    <property type="molecule type" value="Genomic_DNA"/>
</dbReference>
<dbReference type="Proteomes" id="UP000199735">
    <property type="component" value="Unassembled WGS sequence"/>
</dbReference>
<sequence length="161" mass="18131">MEIPLFLIAFTLHNLEEAIFLPAWSKTSRFQKTVEPKVFRFAVTIITLLAYLIGMLYLLWPSNTYFQYLQSGLIGAMLLNVIVPHIVATIVERKYSPGIVTGLFMIFPLGGLAMYHILHVTEIALLEVIVASIGIGILLLGVIFALFGIGKYFFHEECRPK</sequence>
<dbReference type="InterPro" id="IPR025671">
    <property type="entry name" value="HXXEE"/>
</dbReference>
<gene>
    <name evidence="2" type="ORF">SAMN04489762_2073</name>
</gene>
<feature type="transmembrane region" description="Helical" evidence="1">
    <location>
        <begin position="98"/>
        <end position="118"/>
    </location>
</feature>
<accession>A0AAX2EFY3</accession>
<keyword evidence="1" id="KW-0472">Membrane</keyword>
<proteinExistence type="predicted"/>